<feature type="binding site" evidence="13">
    <location>
        <position position="218"/>
    </location>
    <ligand>
        <name>Mg(2+)</name>
        <dbReference type="ChEBI" id="CHEBI:18420"/>
        <label>1</label>
    </ligand>
</feature>
<dbReference type="PANTHER" id="PTHR43407">
    <property type="entry name" value="GLUTAMINE SYNTHETASE"/>
    <property type="match status" value="1"/>
</dbReference>
<comment type="subcellular location">
    <subcellularLocation>
        <location evidence="1">Cytoplasm</location>
    </subcellularLocation>
</comment>
<keyword evidence="21" id="KW-1185">Reference proteome</keyword>
<dbReference type="KEGG" id="hfv:R50_1125"/>
<organism evidence="20 21">
    <name type="scientific">Candidatus Hydrogenisulfobacillus filiaventi</name>
    <dbReference type="NCBI Taxonomy" id="2707344"/>
    <lineage>
        <taxon>Bacteria</taxon>
        <taxon>Bacillati</taxon>
        <taxon>Bacillota</taxon>
        <taxon>Clostridia</taxon>
        <taxon>Eubacteriales</taxon>
        <taxon>Clostridiales Family XVII. Incertae Sedis</taxon>
        <taxon>Candidatus Hydrogenisulfobacillus</taxon>
    </lineage>
</organism>
<feature type="binding site" evidence="11">
    <location>
        <position position="338"/>
    </location>
    <ligand>
        <name>L-glutamate</name>
        <dbReference type="ChEBI" id="CHEBI:29985"/>
    </ligand>
</feature>
<dbReference type="Gene3D" id="3.30.590.10">
    <property type="entry name" value="Glutamine synthetase/guanido kinase, catalytic domain"/>
    <property type="match status" value="1"/>
</dbReference>
<dbReference type="InterPro" id="IPR027302">
    <property type="entry name" value="Gln_synth_N_conserv_site"/>
</dbReference>
<evidence type="ECO:0000256" key="6">
    <source>
        <dbReference type="ARBA" id="ARBA00022490"/>
    </source>
</evidence>
<keyword evidence="7 17" id="KW-0436">Ligase</keyword>
<evidence type="ECO:0000259" key="19">
    <source>
        <dbReference type="PROSITE" id="PS51987"/>
    </source>
</evidence>
<feature type="binding site" evidence="11">
    <location>
        <position position="358"/>
    </location>
    <ligand>
        <name>L-glutamate</name>
        <dbReference type="ChEBI" id="CHEBI:29985"/>
    </ligand>
</feature>
<proteinExistence type="inferred from homology"/>
<dbReference type="SUPFAM" id="SSF55931">
    <property type="entry name" value="Glutamine synthetase/guanido kinase"/>
    <property type="match status" value="1"/>
</dbReference>
<evidence type="ECO:0000259" key="18">
    <source>
        <dbReference type="PROSITE" id="PS51986"/>
    </source>
</evidence>
<dbReference type="SMART" id="SM01230">
    <property type="entry name" value="Gln-synt_C"/>
    <property type="match status" value="1"/>
</dbReference>
<keyword evidence="13" id="KW-0479">Metal-binding</keyword>
<evidence type="ECO:0000256" key="4">
    <source>
        <dbReference type="ARBA" id="ARBA00012937"/>
    </source>
</evidence>
<dbReference type="InterPro" id="IPR027303">
    <property type="entry name" value="Gln_synth_gly_rich_site"/>
</dbReference>
<feature type="binding site" evidence="12">
    <location>
        <position position="351"/>
    </location>
    <ligand>
        <name>ATP</name>
        <dbReference type="ChEBI" id="CHEBI:30616"/>
    </ligand>
</feature>
<evidence type="ECO:0000256" key="2">
    <source>
        <dbReference type="ARBA" id="ARBA00009897"/>
    </source>
</evidence>
<dbReference type="EC" id="6.3.1.2" evidence="4 17"/>
<comment type="cofactor">
    <cofactor evidence="13">
        <name>Mg(2+)</name>
        <dbReference type="ChEBI" id="CHEBI:18420"/>
    </cofactor>
    <text evidence="13">Binds 2 Mg(2+) ions per subunit.</text>
</comment>
<dbReference type="GO" id="GO:0004356">
    <property type="term" value="F:glutamine synthetase activity"/>
    <property type="evidence" value="ECO:0007669"/>
    <property type="project" value="UniProtKB-EC"/>
</dbReference>
<feature type="binding site" evidence="12">
    <location>
        <position position="205"/>
    </location>
    <ligand>
        <name>ATP</name>
        <dbReference type="ChEBI" id="CHEBI:30616"/>
    </ligand>
</feature>
<dbReference type="FunFam" id="3.30.590.10:FF:000001">
    <property type="entry name" value="Glutamine synthetase"/>
    <property type="match status" value="1"/>
</dbReference>
<dbReference type="GO" id="GO:0005524">
    <property type="term" value="F:ATP binding"/>
    <property type="evidence" value="ECO:0007669"/>
    <property type="project" value="UniProtKB-KW"/>
</dbReference>
<feature type="domain" description="GS beta-grasp" evidence="18">
    <location>
        <begin position="13"/>
        <end position="97"/>
    </location>
</feature>
<dbReference type="InterPro" id="IPR036651">
    <property type="entry name" value="Gln_synt_N_sf"/>
</dbReference>
<feature type="binding site" evidence="11">
    <location>
        <position position="320"/>
    </location>
    <ligand>
        <name>L-glutamate</name>
        <dbReference type="ChEBI" id="CHEBI:29985"/>
    </ligand>
</feature>
<evidence type="ECO:0000256" key="13">
    <source>
        <dbReference type="PIRSR" id="PIRSR604809-3"/>
    </source>
</evidence>
<evidence type="ECO:0000256" key="12">
    <source>
        <dbReference type="PIRSR" id="PIRSR604809-2"/>
    </source>
</evidence>
<evidence type="ECO:0000256" key="9">
    <source>
        <dbReference type="ARBA" id="ARBA00022840"/>
    </source>
</evidence>
<feature type="modified residue" description="O-AMP-tyrosine" evidence="14">
    <location>
        <position position="400"/>
    </location>
</feature>
<evidence type="ECO:0000256" key="14">
    <source>
        <dbReference type="PIRSR" id="PIRSR604809-50"/>
    </source>
</evidence>
<dbReference type="PROSITE" id="PS00180">
    <property type="entry name" value="GLNA_1"/>
    <property type="match status" value="1"/>
</dbReference>
<accession>A0A6F8ZFH6</accession>
<evidence type="ECO:0000256" key="3">
    <source>
        <dbReference type="ARBA" id="ARBA00011354"/>
    </source>
</evidence>
<dbReference type="PROSITE" id="PS51986">
    <property type="entry name" value="GS_BETA_GRASP"/>
    <property type="match status" value="1"/>
</dbReference>
<comment type="subunit">
    <text evidence="3">Oligomer of 12 subunits arranged in the form of two hexagons.</text>
</comment>
<evidence type="ECO:0000313" key="21">
    <source>
        <dbReference type="Proteomes" id="UP000503399"/>
    </source>
</evidence>
<dbReference type="Pfam" id="PF00120">
    <property type="entry name" value="Gln-synt_C"/>
    <property type="match status" value="1"/>
</dbReference>
<dbReference type="NCBIfam" id="TIGR00653">
    <property type="entry name" value="GlnA"/>
    <property type="match status" value="1"/>
</dbReference>
<dbReference type="SUPFAM" id="SSF54368">
    <property type="entry name" value="Glutamine synthetase, N-terminal domain"/>
    <property type="match status" value="1"/>
</dbReference>
<keyword evidence="14" id="KW-0597">Phosphoprotein</keyword>
<keyword evidence="6" id="KW-0963">Cytoplasm</keyword>
<dbReference type="GO" id="GO:0019740">
    <property type="term" value="P:nitrogen utilization"/>
    <property type="evidence" value="ECO:0007669"/>
    <property type="project" value="TreeGrafter"/>
</dbReference>
<dbReference type="InterPro" id="IPR008147">
    <property type="entry name" value="Gln_synt_N"/>
</dbReference>
<feature type="binding site" evidence="13">
    <location>
        <position position="267"/>
    </location>
    <ligand>
        <name>Mg(2+)</name>
        <dbReference type="ChEBI" id="CHEBI:18420"/>
        <label>1</label>
    </ligand>
</feature>
<evidence type="ECO:0000256" key="10">
    <source>
        <dbReference type="ARBA" id="ARBA00049436"/>
    </source>
</evidence>
<dbReference type="PANTHER" id="PTHR43407:SF1">
    <property type="entry name" value="LENGSIN"/>
    <property type="match status" value="1"/>
</dbReference>
<evidence type="ECO:0000256" key="7">
    <source>
        <dbReference type="ARBA" id="ARBA00022598"/>
    </source>
</evidence>
<keyword evidence="8 12" id="KW-0547">Nucleotide-binding</keyword>
<feature type="binding site" evidence="13">
    <location>
        <position position="210"/>
    </location>
    <ligand>
        <name>Mg(2+)</name>
        <dbReference type="ChEBI" id="CHEBI:18420"/>
        <label>1</label>
    </ligand>
</feature>
<keyword evidence="9 12" id="KW-0067">ATP-binding</keyword>
<dbReference type="EMBL" id="LR778114">
    <property type="protein sequence ID" value="CAB1128631.1"/>
    <property type="molecule type" value="Genomic_DNA"/>
</dbReference>
<feature type="binding site" evidence="12">
    <location>
        <begin position="269"/>
        <end position="271"/>
    </location>
    <ligand>
        <name>ATP</name>
        <dbReference type="ChEBI" id="CHEBI:30616"/>
    </ligand>
</feature>
<dbReference type="GO" id="GO:0005737">
    <property type="term" value="C:cytoplasm"/>
    <property type="evidence" value="ECO:0007669"/>
    <property type="project" value="UniProtKB-SubCell"/>
</dbReference>
<evidence type="ECO:0000256" key="17">
    <source>
        <dbReference type="RuleBase" id="RU004356"/>
    </source>
</evidence>
<dbReference type="InterPro" id="IPR008146">
    <property type="entry name" value="Gln_synth_cat_dom"/>
</dbReference>
<feature type="binding site" evidence="13">
    <location>
        <position position="131"/>
    </location>
    <ligand>
        <name>Mg(2+)</name>
        <dbReference type="ChEBI" id="CHEBI:18420"/>
        <label>1</label>
    </ligand>
</feature>
<feature type="domain" description="GS catalytic" evidence="19">
    <location>
        <begin position="104"/>
        <end position="472"/>
    </location>
</feature>
<dbReference type="Pfam" id="PF03951">
    <property type="entry name" value="Gln-synt_N"/>
    <property type="match status" value="1"/>
</dbReference>
<feature type="binding site" evidence="13">
    <location>
        <position position="356"/>
    </location>
    <ligand>
        <name>Mg(2+)</name>
        <dbReference type="ChEBI" id="CHEBI:18420"/>
        <label>1</label>
    </ligand>
</feature>
<dbReference type="GO" id="GO:0016020">
    <property type="term" value="C:membrane"/>
    <property type="evidence" value="ECO:0007669"/>
    <property type="project" value="TreeGrafter"/>
</dbReference>
<reference evidence="20 21" key="1">
    <citation type="submission" date="2020-02" db="EMBL/GenBank/DDBJ databases">
        <authorList>
            <person name="Hogendoorn C."/>
        </authorList>
    </citation>
    <scope>NUCLEOTIDE SEQUENCE [LARGE SCALE GENOMIC DNA]</scope>
    <source>
        <strain evidence="20">R501</strain>
    </source>
</reference>
<comment type="similarity">
    <text evidence="2 15 16">Belongs to the glutamine synthetase family.</text>
</comment>
<evidence type="ECO:0000313" key="20">
    <source>
        <dbReference type="EMBL" id="CAB1128631.1"/>
    </source>
</evidence>
<evidence type="ECO:0000256" key="5">
    <source>
        <dbReference type="ARBA" id="ARBA00021364"/>
    </source>
</evidence>
<comment type="catalytic activity">
    <reaction evidence="10 17">
        <text>L-glutamate + NH4(+) + ATP = L-glutamine + ADP + phosphate + H(+)</text>
        <dbReference type="Rhea" id="RHEA:16169"/>
        <dbReference type="ChEBI" id="CHEBI:15378"/>
        <dbReference type="ChEBI" id="CHEBI:28938"/>
        <dbReference type="ChEBI" id="CHEBI:29985"/>
        <dbReference type="ChEBI" id="CHEBI:30616"/>
        <dbReference type="ChEBI" id="CHEBI:43474"/>
        <dbReference type="ChEBI" id="CHEBI:58359"/>
        <dbReference type="ChEBI" id="CHEBI:456216"/>
        <dbReference type="EC" id="6.3.1.2"/>
    </reaction>
</comment>
<dbReference type="Gene3D" id="3.10.20.70">
    <property type="entry name" value="Glutamine synthetase, N-terminal domain"/>
    <property type="match status" value="1"/>
</dbReference>
<feature type="binding site" evidence="12">
    <location>
        <position position="338"/>
    </location>
    <ligand>
        <name>ATP</name>
        <dbReference type="ChEBI" id="CHEBI:30616"/>
    </ligand>
</feature>
<dbReference type="InterPro" id="IPR014746">
    <property type="entry name" value="Gln_synth/guanido_kin_cat_dom"/>
</dbReference>
<evidence type="ECO:0000256" key="11">
    <source>
        <dbReference type="PIRSR" id="PIRSR604809-1"/>
    </source>
</evidence>
<dbReference type="PROSITE" id="PS00181">
    <property type="entry name" value="GLNA_ATP"/>
    <property type="match status" value="1"/>
</dbReference>
<feature type="binding site" evidence="13">
    <location>
        <position position="129"/>
    </location>
    <ligand>
        <name>Mg(2+)</name>
        <dbReference type="ChEBI" id="CHEBI:18420"/>
        <label>1</label>
    </ligand>
</feature>
<evidence type="ECO:0000256" key="8">
    <source>
        <dbReference type="ARBA" id="ARBA00022741"/>
    </source>
</evidence>
<evidence type="ECO:0000256" key="16">
    <source>
        <dbReference type="RuleBase" id="RU000384"/>
    </source>
</evidence>
<evidence type="ECO:0000256" key="15">
    <source>
        <dbReference type="PROSITE-ProRule" id="PRU01330"/>
    </source>
</evidence>
<dbReference type="GO" id="GO:0046872">
    <property type="term" value="F:metal ion binding"/>
    <property type="evidence" value="ECO:0007669"/>
    <property type="project" value="UniProtKB-KW"/>
</dbReference>
<gene>
    <name evidence="20" type="primary">glnA</name>
    <name evidence="20" type="ORF">R50_1125</name>
</gene>
<dbReference type="GO" id="GO:0006542">
    <property type="term" value="P:glutamine biosynthetic process"/>
    <property type="evidence" value="ECO:0007669"/>
    <property type="project" value="InterPro"/>
</dbReference>
<dbReference type="InterPro" id="IPR004809">
    <property type="entry name" value="Gln_synth_I"/>
</dbReference>
<dbReference type="Proteomes" id="UP000503399">
    <property type="component" value="Chromosome"/>
</dbReference>
<sequence length="472" mass="52696">MTPADVLKMIRERQVEMVDLHVIDVPGTWQHVTVPVSEISEETFEQGVPFDGSSLRGFRGIEESDMLMIPDPATAALDPFAEVPTLSLVCDVTDPEHVPYSRDPRQIAKKAEKYLAESGIADVSFWGPELEFFIFDSVRFAVEGHRALYAVDSEEGHWRSDSENNNHGYVIRPKLGYFPVAPSDSLSNLRTEMVKTLQSMGIRVEMHHHEVASGGQAEIDLRFNTLTRMADTVMTYKYVTKNVAARHGKTVTFMPKPLFGDNGSGMHVHQSLWKGETPLFYQGGAYANLSELGLYYIGGILSHAPALLAFTNPSTNSYRRLVPGFEAPVNIVFSKGNRSAAVRIPITSNPKASRIEFRTPDSSSNPYLAFAAMLMAGLDGIRRRIDPREAGFGPVDKNIYHLSAEEKARIQSVPGSLAESLSNLERDHDFLLEGGVFDEDFLATWVDYKRTNEIDAVNLHPHPVEFQLYYDI</sequence>
<feature type="binding site" evidence="11">
    <location>
        <position position="326"/>
    </location>
    <ligand>
        <name>L-glutamate</name>
        <dbReference type="ChEBI" id="CHEBI:29985"/>
    </ligand>
</feature>
<name>A0A6F8ZFH6_9FIRM</name>
<keyword evidence="13" id="KW-0460">Magnesium</keyword>
<feature type="binding site" evidence="11">
    <location>
        <begin position="262"/>
        <end position="263"/>
    </location>
    <ligand>
        <name>L-glutamate</name>
        <dbReference type="ChEBI" id="CHEBI:29985"/>
    </ligand>
</feature>
<dbReference type="AlphaFoldDB" id="A0A6F8ZFH6"/>
<dbReference type="PROSITE" id="PS51987">
    <property type="entry name" value="GS_CATALYTIC"/>
    <property type="match status" value="1"/>
</dbReference>
<protein>
    <recommendedName>
        <fullName evidence="5 17">Glutamine synthetase</fullName>
        <ecNumber evidence="4 17">6.3.1.2</ecNumber>
    </recommendedName>
</protein>
<evidence type="ECO:0000256" key="1">
    <source>
        <dbReference type="ARBA" id="ARBA00004496"/>
    </source>
</evidence>